<evidence type="ECO:0000259" key="1">
    <source>
        <dbReference type="Pfam" id="PF00126"/>
    </source>
</evidence>
<dbReference type="Pfam" id="PF00126">
    <property type="entry name" value="HTH_1"/>
    <property type="match status" value="1"/>
</dbReference>
<dbReference type="InterPro" id="IPR000847">
    <property type="entry name" value="LysR_HTH_N"/>
</dbReference>
<dbReference type="Proteomes" id="UP000595074">
    <property type="component" value="Chromosome"/>
</dbReference>
<feature type="domain" description="HTH lysR-type" evidence="1">
    <location>
        <begin position="150"/>
        <end position="208"/>
    </location>
</feature>
<dbReference type="InterPro" id="IPR036388">
    <property type="entry name" value="WH-like_DNA-bd_sf"/>
</dbReference>
<dbReference type="SUPFAM" id="SSF46785">
    <property type="entry name" value="Winged helix' DNA-binding domain"/>
    <property type="match status" value="1"/>
</dbReference>
<dbReference type="RefSeq" id="WP_197547932.1">
    <property type="nucleotide sequence ID" value="NZ_CP063164.1"/>
</dbReference>
<dbReference type="EMBL" id="CP063164">
    <property type="protein sequence ID" value="QOR61259.1"/>
    <property type="molecule type" value="Genomic_DNA"/>
</dbReference>
<gene>
    <name evidence="2" type="ORF">IMZ28_07320</name>
</gene>
<dbReference type="Gene3D" id="1.10.10.10">
    <property type="entry name" value="Winged helix-like DNA-binding domain superfamily/Winged helix DNA-binding domain"/>
    <property type="match status" value="1"/>
</dbReference>
<reference evidence="2 3" key="1">
    <citation type="submission" date="2020-10" db="EMBL/GenBank/DDBJ databases">
        <title>The genome of sulfurovum sp.</title>
        <authorList>
            <person name="Xie S."/>
            <person name="Shao Z."/>
            <person name="Jiang L."/>
        </authorList>
    </citation>
    <scope>NUCLEOTIDE SEQUENCE [LARGE SCALE GENOMIC DNA]</scope>
    <source>
        <strain evidence="2 3">ST-419</strain>
    </source>
</reference>
<dbReference type="AlphaFoldDB" id="A0A7M1S3F8"/>
<evidence type="ECO:0000313" key="2">
    <source>
        <dbReference type="EMBL" id="QOR61259.1"/>
    </source>
</evidence>
<dbReference type="PANTHER" id="PTHR30432:SF1">
    <property type="entry name" value="DNA-BINDING TRANSCRIPTIONAL DUAL REGULATOR MODE"/>
    <property type="match status" value="1"/>
</dbReference>
<dbReference type="InterPro" id="IPR051815">
    <property type="entry name" value="Molybdate_resp_trans_reg"/>
</dbReference>
<dbReference type="KEGG" id="sinu:IMZ28_07320"/>
<name>A0A7M1S3F8_9BACT</name>
<keyword evidence="3" id="KW-1185">Reference proteome</keyword>
<sequence length="243" mass="27665">MSSQLDEMIEKYRGDDGKLTCANAFKVASKLRLTAMEVGTRAKDLDVRISACDLGQFGNQPLGEFKDVVFEDLKFIADDRDRVYCKDARELARKSNLKSVRTAILKGGLDVIYCELGCFAEKKRTRLYVKTKTWIENQNKDLLFGKGKTEILELIKEHGSISKAAEILGMSYKKAWTHIKILQKNLDDVLVESHKGRGEEGGTHLTPKADEYISKYKQLQDDIEAYANERFKELFLKDRGAKK</sequence>
<organism evidence="2 3">
    <name type="scientific">Sulfurovum indicum</name>
    <dbReference type="NCBI Taxonomy" id="2779528"/>
    <lineage>
        <taxon>Bacteria</taxon>
        <taxon>Pseudomonadati</taxon>
        <taxon>Campylobacterota</taxon>
        <taxon>Epsilonproteobacteria</taxon>
        <taxon>Campylobacterales</taxon>
        <taxon>Sulfurovaceae</taxon>
        <taxon>Sulfurovum</taxon>
    </lineage>
</organism>
<accession>A0A7M1S3F8</accession>
<protein>
    <submittedName>
        <fullName evidence="2">Winged helix-turn-helix domain-containing protein</fullName>
    </submittedName>
</protein>
<proteinExistence type="predicted"/>
<evidence type="ECO:0000313" key="3">
    <source>
        <dbReference type="Proteomes" id="UP000595074"/>
    </source>
</evidence>
<dbReference type="InterPro" id="IPR036390">
    <property type="entry name" value="WH_DNA-bd_sf"/>
</dbReference>
<dbReference type="GO" id="GO:0003700">
    <property type="term" value="F:DNA-binding transcription factor activity"/>
    <property type="evidence" value="ECO:0007669"/>
    <property type="project" value="InterPro"/>
</dbReference>
<dbReference type="PANTHER" id="PTHR30432">
    <property type="entry name" value="TRANSCRIPTIONAL REGULATOR MODE"/>
    <property type="match status" value="1"/>
</dbReference>